<feature type="coiled-coil region" evidence="1">
    <location>
        <begin position="125"/>
        <end position="155"/>
    </location>
</feature>
<feature type="region of interest" description="Disordered" evidence="2">
    <location>
        <begin position="185"/>
        <end position="258"/>
    </location>
</feature>
<dbReference type="Proteomes" id="UP000054538">
    <property type="component" value="Unassembled WGS sequence"/>
</dbReference>
<accession>A0A0D0CG08</accession>
<name>A0A0D0CG08_9AGAM</name>
<proteinExistence type="predicted"/>
<dbReference type="HOGENOM" id="CLU_723812_0_0_1"/>
<keyword evidence="1" id="KW-0175">Coiled coil</keyword>
<reference evidence="4" key="2">
    <citation type="submission" date="2015-01" db="EMBL/GenBank/DDBJ databases">
        <title>Evolutionary Origins and Diversification of the Mycorrhizal Mutualists.</title>
        <authorList>
            <consortium name="DOE Joint Genome Institute"/>
            <consortium name="Mycorrhizal Genomics Consortium"/>
            <person name="Kohler A."/>
            <person name="Kuo A."/>
            <person name="Nagy L.G."/>
            <person name="Floudas D."/>
            <person name="Copeland A."/>
            <person name="Barry K.W."/>
            <person name="Cichocki N."/>
            <person name="Veneault-Fourrey C."/>
            <person name="LaButti K."/>
            <person name="Lindquist E.A."/>
            <person name="Lipzen A."/>
            <person name="Lundell T."/>
            <person name="Morin E."/>
            <person name="Murat C."/>
            <person name="Riley R."/>
            <person name="Ohm R."/>
            <person name="Sun H."/>
            <person name="Tunlid A."/>
            <person name="Henrissat B."/>
            <person name="Grigoriev I.V."/>
            <person name="Hibbett D.S."/>
            <person name="Martin F."/>
        </authorList>
    </citation>
    <scope>NUCLEOTIDE SEQUENCE [LARGE SCALE GENOMIC DNA]</scope>
    <source>
        <strain evidence="4">Ve08.2h10</strain>
    </source>
</reference>
<reference evidence="3 4" key="1">
    <citation type="submission" date="2014-04" db="EMBL/GenBank/DDBJ databases">
        <authorList>
            <consortium name="DOE Joint Genome Institute"/>
            <person name="Kuo A."/>
            <person name="Kohler A."/>
            <person name="Jargeat P."/>
            <person name="Nagy L.G."/>
            <person name="Floudas D."/>
            <person name="Copeland A."/>
            <person name="Barry K.W."/>
            <person name="Cichocki N."/>
            <person name="Veneault-Fourrey C."/>
            <person name="LaButti K."/>
            <person name="Lindquist E.A."/>
            <person name="Lipzen A."/>
            <person name="Lundell T."/>
            <person name="Morin E."/>
            <person name="Murat C."/>
            <person name="Sun H."/>
            <person name="Tunlid A."/>
            <person name="Henrissat B."/>
            <person name="Grigoriev I.V."/>
            <person name="Hibbett D.S."/>
            <person name="Martin F."/>
            <person name="Nordberg H.P."/>
            <person name="Cantor M.N."/>
            <person name="Hua S.X."/>
        </authorList>
    </citation>
    <scope>NUCLEOTIDE SEQUENCE [LARGE SCALE GENOMIC DNA]</scope>
    <source>
        <strain evidence="3 4">Ve08.2h10</strain>
    </source>
</reference>
<organism evidence="3 4">
    <name type="scientific">Paxillus rubicundulus Ve08.2h10</name>
    <dbReference type="NCBI Taxonomy" id="930991"/>
    <lineage>
        <taxon>Eukaryota</taxon>
        <taxon>Fungi</taxon>
        <taxon>Dikarya</taxon>
        <taxon>Basidiomycota</taxon>
        <taxon>Agaricomycotina</taxon>
        <taxon>Agaricomycetes</taxon>
        <taxon>Agaricomycetidae</taxon>
        <taxon>Boletales</taxon>
        <taxon>Paxilineae</taxon>
        <taxon>Paxillaceae</taxon>
        <taxon>Paxillus</taxon>
    </lineage>
</organism>
<evidence type="ECO:0000313" key="4">
    <source>
        <dbReference type="Proteomes" id="UP000054538"/>
    </source>
</evidence>
<dbReference type="OrthoDB" id="2692192at2759"/>
<keyword evidence="4" id="KW-1185">Reference proteome</keyword>
<evidence type="ECO:0000256" key="2">
    <source>
        <dbReference type="SAM" id="MobiDB-lite"/>
    </source>
</evidence>
<dbReference type="EMBL" id="KN828978">
    <property type="protein sequence ID" value="KIK74308.1"/>
    <property type="molecule type" value="Genomic_DNA"/>
</dbReference>
<protein>
    <submittedName>
        <fullName evidence="3">Uncharacterized protein</fullName>
    </submittedName>
</protein>
<evidence type="ECO:0000256" key="1">
    <source>
        <dbReference type="SAM" id="Coils"/>
    </source>
</evidence>
<dbReference type="InParanoid" id="A0A0D0CG08"/>
<gene>
    <name evidence="3" type="ORF">PAXRUDRAFT_20006</name>
</gene>
<sequence length="382" mass="42507">MEEVRAKNIAAVQKVADIVLTEQLGLLKQGLVSASIATALHALQEAMQIQSEKHLAQLENPTENLAGVVFDGMRLAEIEREYAFSMPTIATEEVESAFWSPITDARQLKPITHLEPSKSMDHKALEKELKERAGIAAAMEKLKKEQQKVVLYSRKTQARMVAKTQALENSEEEDDDATVKKIAEARQGKVIPSSDEEGETNEIPAFAPMASTTGNADKGSKRPISEVEEGRDEDHDNTSRAHRPRMSSQNLSDEGESEYTWNSYQQAFQSGDFDVVMLNVPVMLRILQDIMTILGVTNEDPLFSTISSQIMEFTREPTSQSILTLVEFIVSTHTIDNKYLQAAHTWQGTNHCMRGTTSEDDIYGNRLLEIMEQRFGASGSSA</sequence>
<evidence type="ECO:0000313" key="3">
    <source>
        <dbReference type="EMBL" id="KIK74308.1"/>
    </source>
</evidence>
<dbReference type="AlphaFoldDB" id="A0A0D0CG08"/>